<dbReference type="RefSeq" id="WP_066885865.1">
    <property type="nucleotide sequence ID" value="NZ_LODL01000035.1"/>
</dbReference>
<feature type="signal peptide" evidence="1">
    <location>
        <begin position="1"/>
        <end position="20"/>
    </location>
</feature>
<dbReference type="STRING" id="281362.AT959_17430"/>
<evidence type="ECO:0000256" key="1">
    <source>
        <dbReference type="SAM" id="SignalP"/>
    </source>
</evidence>
<dbReference type="Gene3D" id="3.40.30.10">
    <property type="entry name" value="Glutaredoxin"/>
    <property type="match status" value="1"/>
</dbReference>
<feature type="chain" id="PRO_5007459348" description="Thioredoxin domain-containing protein" evidence="1">
    <location>
        <begin position="21"/>
        <end position="155"/>
    </location>
</feature>
<dbReference type="Proteomes" id="UP000070186">
    <property type="component" value="Unassembled WGS sequence"/>
</dbReference>
<comment type="caution">
    <text evidence="2">The sequence shown here is derived from an EMBL/GenBank/DDBJ whole genome shotgun (WGS) entry which is preliminary data.</text>
</comment>
<dbReference type="EMBL" id="LODL01000035">
    <property type="protein sequence ID" value="KXB29711.1"/>
    <property type="molecule type" value="Genomic_DNA"/>
</dbReference>
<gene>
    <name evidence="2" type="ORF">AT959_17430</name>
</gene>
<dbReference type="SUPFAM" id="SSF52833">
    <property type="entry name" value="Thioredoxin-like"/>
    <property type="match status" value="1"/>
</dbReference>
<dbReference type="AlphaFoldDB" id="A0A133XFJ5"/>
<proteinExistence type="predicted"/>
<evidence type="ECO:0000313" key="3">
    <source>
        <dbReference type="Proteomes" id="UP000070186"/>
    </source>
</evidence>
<evidence type="ECO:0008006" key="4">
    <source>
        <dbReference type="Google" id="ProtNLM"/>
    </source>
</evidence>
<dbReference type="InterPro" id="IPR036249">
    <property type="entry name" value="Thioredoxin-like_sf"/>
</dbReference>
<protein>
    <recommendedName>
        <fullName evidence="4">Thioredoxin domain-containing protein</fullName>
    </recommendedName>
</protein>
<keyword evidence="1" id="KW-0732">Signal</keyword>
<evidence type="ECO:0000313" key="2">
    <source>
        <dbReference type="EMBL" id="KXB29711.1"/>
    </source>
</evidence>
<reference evidence="2 3" key="1">
    <citation type="submission" date="2015-12" db="EMBL/GenBank/DDBJ databases">
        <title>Nitrous oxide reduction kinetics distinguish bacteria harboring typical versus atypical NosZ.</title>
        <authorList>
            <person name="Yoon S."/>
            <person name="Nissen S."/>
            <person name="Park D."/>
            <person name="Sanford R.A."/>
            <person name="Loeffler F.E."/>
        </authorList>
    </citation>
    <scope>NUCLEOTIDE SEQUENCE [LARGE SCALE GENOMIC DNA]</scope>
    <source>
        <strain evidence="2 3">ATCC BAA-841</strain>
    </source>
</reference>
<keyword evidence="3" id="KW-1185">Reference proteome</keyword>
<organism evidence="2 3">
    <name type="scientific">Dechloromonas denitrificans</name>
    <dbReference type="NCBI Taxonomy" id="281362"/>
    <lineage>
        <taxon>Bacteria</taxon>
        <taxon>Pseudomonadati</taxon>
        <taxon>Pseudomonadota</taxon>
        <taxon>Betaproteobacteria</taxon>
        <taxon>Rhodocyclales</taxon>
        <taxon>Azonexaceae</taxon>
        <taxon>Dechloromonas</taxon>
    </lineage>
</organism>
<name>A0A133XFJ5_9RHOO</name>
<sequence length="155" mass="16515">MSRRLLAGLALALAVMPLLAAGFTPLDRAAARQLTEAGSYRQPTVVALWSADCSHCKKNLQLLAGLVKRNKQLRVITVAAEVAEAGHVPLLDRYALPGPRYAYGSDSPEAIAYAIDPSWAGELPRTFLFDGAGGKAKLSGVLDQPTIEKATGLRF</sequence>
<accession>A0A133XFJ5</accession>